<feature type="domain" description="Multidrug resistance protein MdtA-like barrel-sandwich hybrid" evidence="4">
    <location>
        <begin position="67"/>
        <end position="202"/>
    </location>
</feature>
<evidence type="ECO:0000256" key="2">
    <source>
        <dbReference type="ARBA" id="ARBA00009477"/>
    </source>
</evidence>
<dbReference type="InterPro" id="IPR058626">
    <property type="entry name" value="MdtA-like_b-barrel"/>
</dbReference>
<dbReference type="InterPro" id="IPR058625">
    <property type="entry name" value="MdtA-like_BSH"/>
</dbReference>
<dbReference type="Gene3D" id="2.40.50.100">
    <property type="match status" value="1"/>
</dbReference>
<dbReference type="FunFam" id="2.40.420.20:FF:000001">
    <property type="entry name" value="Efflux RND transporter periplasmic adaptor subunit"/>
    <property type="match status" value="1"/>
</dbReference>
<dbReference type="PANTHER" id="PTHR30158:SF10">
    <property type="entry name" value="CATION EFFLUX PUMP"/>
    <property type="match status" value="1"/>
</dbReference>
<dbReference type="GO" id="GO:0030313">
    <property type="term" value="C:cell envelope"/>
    <property type="evidence" value="ECO:0007669"/>
    <property type="project" value="UniProtKB-SubCell"/>
</dbReference>
<dbReference type="Pfam" id="PF25876">
    <property type="entry name" value="HH_MFP_RND"/>
    <property type="match status" value="1"/>
</dbReference>
<dbReference type="InterPro" id="IPR058627">
    <property type="entry name" value="MdtA-like_C"/>
</dbReference>
<sequence>MALVAALGGSAMLAGCDRLTGAKDANAAGAEKAAAPEQTAQVGVTTLESREVQQWDEFNGRVGAVQMVELRARVSGYIDQVNFAEGQPVRKGQVLFTIDQRPYKTALESAQAQLQRAQVAAQHAETLSTRAQDLVKDHAVSREEADNRSASLAQAQANVRAAQADVAAARLNLEFTQVRSPIDGRAGRAMLTVGNLAQADQSVLTSLASQDPVYIYFDADEHTLLRYSQGGQRALERKALPVRVALADETDFPNTGVLDFTDNQLDPGTGTIRARALLRNPKNRFTPGMFARVQLQNPVRMDAVLIDDKAILTDQDRQYVYVVGEGERAERRDVKPGRMVDGKRLVQEGLKPGDRLVVSGLQRIWYPGMKLDAKEASQAQTTASAGR</sequence>
<dbReference type="SUPFAM" id="SSF111369">
    <property type="entry name" value="HlyD-like secretion proteins"/>
    <property type="match status" value="1"/>
</dbReference>
<comment type="subcellular location">
    <subcellularLocation>
        <location evidence="1">Cell envelope</location>
    </subcellularLocation>
</comment>
<dbReference type="Proteomes" id="UP000515811">
    <property type="component" value="Chromosome"/>
</dbReference>
<dbReference type="GO" id="GO:0022857">
    <property type="term" value="F:transmembrane transporter activity"/>
    <property type="evidence" value="ECO:0007669"/>
    <property type="project" value="InterPro"/>
</dbReference>
<dbReference type="PANTHER" id="PTHR30158">
    <property type="entry name" value="ACRA/E-RELATED COMPONENT OF DRUG EFFLUX TRANSPORTER"/>
    <property type="match status" value="1"/>
</dbReference>
<dbReference type="InterPro" id="IPR058624">
    <property type="entry name" value="MdtA-like_HH"/>
</dbReference>
<evidence type="ECO:0000259" key="5">
    <source>
        <dbReference type="Pfam" id="PF25944"/>
    </source>
</evidence>
<evidence type="ECO:0000313" key="7">
    <source>
        <dbReference type="EMBL" id="QNN59580.1"/>
    </source>
</evidence>
<reference evidence="7 8" key="1">
    <citation type="submission" date="2020-08" db="EMBL/GenBank/DDBJ databases">
        <title>Genome sequence of Diaphorobacter ruginosibacter DSM 27467T.</title>
        <authorList>
            <person name="Hyun D.-W."/>
            <person name="Bae J.-W."/>
        </authorList>
    </citation>
    <scope>NUCLEOTIDE SEQUENCE [LARGE SCALE GENOMIC DNA]</scope>
    <source>
        <strain evidence="7 8">DSM 27467</strain>
    </source>
</reference>
<protein>
    <submittedName>
        <fullName evidence="7">Efflux RND transporter periplasmic adaptor subunit</fullName>
    </submittedName>
</protein>
<dbReference type="EMBL" id="CP060714">
    <property type="protein sequence ID" value="QNN59580.1"/>
    <property type="molecule type" value="Genomic_DNA"/>
</dbReference>
<accession>A0A7G9RVF5</accession>
<feature type="domain" description="Multidrug resistance protein MdtA-like beta-barrel" evidence="5">
    <location>
        <begin position="212"/>
        <end position="296"/>
    </location>
</feature>
<dbReference type="KEGG" id="drg:H9K76_10775"/>
<dbReference type="Pfam" id="PF25967">
    <property type="entry name" value="RND-MFP_C"/>
    <property type="match status" value="1"/>
</dbReference>
<dbReference type="Gene3D" id="1.10.287.470">
    <property type="entry name" value="Helix hairpin bin"/>
    <property type="match status" value="1"/>
</dbReference>
<dbReference type="AlphaFoldDB" id="A0A7G9RVF5"/>
<evidence type="ECO:0000259" key="6">
    <source>
        <dbReference type="Pfam" id="PF25967"/>
    </source>
</evidence>
<organism evidence="7 8">
    <name type="scientific">Diaphorobacter ruginosibacter</name>
    <dbReference type="NCBI Taxonomy" id="1715720"/>
    <lineage>
        <taxon>Bacteria</taxon>
        <taxon>Pseudomonadati</taxon>
        <taxon>Pseudomonadota</taxon>
        <taxon>Betaproteobacteria</taxon>
        <taxon>Burkholderiales</taxon>
        <taxon>Comamonadaceae</taxon>
        <taxon>Diaphorobacter</taxon>
    </lineage>
</organism>
<dbReference type="Pfam" id="PF25944">
    <property type="entry name" value="Beta-barrel_RND"/>
    <property type="match status" value="1"/>
</dbReference>
<evidence type="ECO:0000259" key="3">
    <source>
        <dbReference type="Pfam" id="PF25876"/>
    </source>
</evidence>
<name>A0A7G9RVF5_9BURK</name>
<feature type="domain" description="Multidrug resistance protein MdtA-like C-terminal permuted SH3" evidence="6">
    <location>
        <begin position="302"/>
        <end position="363"/>
    </location>
</feature>
<dbReference type="RefSeq" id="WP_187600591.1">
    <property type="nucleotide sequence ID" value="NZ_CP060714.1"/>
</dbReference>
<dbReference type="GO" id="GO:0005886">
    <property type="term" value="C:plasma membrane"/>
    <property type="evidence" value="ECO:0007669"/>
    <property type="project" value="TreeGrafter"/>
</dbReference>
<evidence type="ECO:0000313" key="8">
    <source>
        <dbReference type="Proteomes" id="UP000515811"/>
    </source>
</evidence>
<dbReference type="Gene3D" id="2.40.30.170">
    <property type="match status" value="1"/>
</dbReference>
<feature type="domain" description="Multidrug resistance protein MdtA-like alpha-helical hairpin" evidence="3">
    <location>
        <begin position="107"/>
        <end position="176"/>
    </location>
</feature>
<evidence type="ECO:0000256" key="1">
    <source>
        <dbReference type="ARBA" id="ARBA00004196"/>
    </source>
</evidence>
<proteinExistence type="inferred from homology"/>
<dbReference type="NCBIfam" id="TIGR01730">
    <property type="entry name" value="RND_mfp"/>
    <property type="match status" value="1"/>
</dbReference>
<comment type="similarity">
    <text evidence="2">Belongs to the membrane fusion protein (MFP) (TC 8.A.1) family.</text>
</comment>
<gene>
    <name evidence="7" type="ORF">H9K76_10775</name>
</gene>
<dbReference type="Gene3D" id="2.40.420.20">
    <property type="match status" value="1"/>
</dbReference>
<dbReference type="InterPro" id="IPR006143">
    <property type="entry name" value="RND_pump_MFP"/>
</dbReference>
<evidence type="ECO:0000259" key="4">
    <source>
        <dbReference type="Pfam" id="PF25917"/>
    </source>
</evidence>
<keyword evidence="8" id="KW-1185">Reference proteome</keyword>
<dbReference type="GO" id="GO:0046677">
    <property type="term" value="P:response to antibiotic"/>
    <property type="evidence" value="ECO:0007669"/>
    <property type="project" value="TreeGrafter"/>
</dbReference>
<dbReference type="Pfam" id="PF25917">
    <property type="entry name" value="BSH_RND"/>
    <property type="match status" value="1"/>
</dbReference>